<gene>
    <name evidence="1" type="ORF">CYJ73_20925</name>
</gene>
<accession>A0A2I1R326</accession>
<dbReference type="Pfam" id="PF08310">
    <property type="entry name" value="LGFP"/>
    <property type="match status" value="3"/>
</dbReference>
<comment type="caution">
    <text evidence="1">The sequence shown here is derived from an EMBL/GenBank/DDBJ whole genome shotgun (WGS) entry which is preliminary data.</text>
</comment>
<dbReference type="Proteomes" id="UP000234662">
    <property type="component" value="Unassembled WGS sequence"/>
</dbReference>
<name>A0A2I1R326_9ACTN</name>
<evidence type="ECO:0000313" key="2">
    <source>
        <dbReference type="Proteomes" id="UP000234662"/>
    </source>
</evidence>
<protein>
    <recommendedName>
        <fullName evidence="3">LGFP repeat</fullName>
    </recommendedName>
</protein>
<organism evidence="1 2">
    <name type="scientific">Gordonia terrae</name>
    <dbReference type="NCBI Taxonomy" id="2055"/>
    <lineage>
        <taxon>Bacteria</taxon>
        <taxon>Bacillati</taxon>
        <taxon>Actinomycetota</taxon>
        <taxon>Actinomycetes</taxon>
        <taxon>Mycobacteriales</taxon>
        <taxon>Gordoniaceae</taxon>
        <taxon>Gordonia</taxon>
    </lineage>
</organism>
<evidence type="ECO:0008006" key="3">
    <source>
        <dbReference type="Google" id="ProtNLM"/>
    </source>
</evidence>
<sequence>MDLHHSQGVFVMQDNTVSEATAATTTLAEAAPAVQAFATTAAVAAGCQIYPPTTFQVCGAIRDKYNQMGGPTSFLLFPKSNELTNPGNTGKRSEFIGGNIYWSAATGAHPVAHEFLFKWGDHGYETGFLKYPKTDEIVLSDGISRRQEFQGGHIYWSPATGAHSIQGLIYDKWKALGAETGVLKFPTSDEIVAPDGKGRFTTFQGGAIYWHPNTGAHPVYGPLHMFWGLSGYEAGPYGYPTAGPVYTGDNVSQTFQRGTLRLWDGQLGGVHQVDDSEELTLDDTWVFPEYPVWPKADTFADWNTVDDPDGSLSEQNRQEANMVDNALATLGGYDVTRYLWRHMYEDPGLAVTLAPSTVDEWMEESFTGIPGFTAPALVRAANRDHTVATAIEFADRLNKPFKATFIAIGKDEEGDEYKGWIVTRGLSGTDQWYAAGGYSMSACTSVIARPGPAGRHPIKLVQQAHTYDEYDFDPEYTNSLPVDFATEIALRGFRLGINKWFQVFGHGSPIAWEGLR</sequence>
<dbReference type="AlphaFoldDB" id="A0A2I1R326"/>
<dbReference type="EMBL" id="PKJC01000023">
    <property type="protein sequence ID" value="PKZ63534.1"/>
    <property type="molecule type" value="Genomic_DNA"/>
</dbReference>
<dbReference type="InterPro" id="IPR013207">
    <property type="entry name" value="LGFP"/>
</dbReference>
<proteinExistence type="predicted"/>
<evidence type="ECO:0000313" key="1">
    <source>
        <dbReference type="EMBL" id="PKZ63534.1"/>
    </source>
</evidence>
<reference evidence="1 2" key="1">
    <citation type="submission" date="2017-12" db="EMBL/GenBank/DDBJ databases">
        <title>Phylogenetic diversity of female urinary microbiome.</title>
        <authorList>
            <person name="Thomas-White K."/>
            <person name="Wolfe A.J."/>
        </authorList>
    </citation>
    <scope>NUCLEOTIDE SEQUENCE [LARGE SCALE GENOMIC DNA]</scope>
    <source>
        <strain evidence="1 2">UMB0777</strain>
    </source>
</reference>